<reference evidence="3" key="1">
    <citation type="submission" date="2021-02" db="EMBL/GenBank/DDBJ databases">
        <authorList>
            <person name="Dougan E. K."/>
            <person name="Rhodes N."/>
            <person name="Thang M."/>
            <person name="Chan C."/>
        </authorList>
    </citation>
    <scope>NUCLEOTIDE SEQUENCE</scope>
</reference>
<dbReference type="Proteomes" id="UP000654075">
    <property type="component" value="Unassembled WGS sequence"/>
</dbReference>
<evidence type="ECO:0000313" key="4">
    <source>
        <dbReference type="Proteomes" id="UP000654075"/>
    </source>
</evidence>
<name>A0A813E7R0_POLGL</name>
<protein>
    <submittedName>
        <fullName evidence="3">Uncharacterized protein</fullName>
    </submittedName>
</protein>
<organism evidence="3 4">
    <name type="scientific">Polarella glacialis</name>
    <name type="common">Dinoflagellate</name>
    <dbReference type="NCBI Taxonomy" id="89957"/>
    <lineage>
        <taxon>Eukaryota</taxon>
        <taxon>Sar</taxon>
        <taxon>Alveolata</taxon>
        <taxon>Dinophyceae</taxon>
        <taxon>Suessiales</taxon>
        <taxon>Suessiaceae</taxon>
        <taxon>Polarella</taxon>
    </lineage>
</organism>
<evidence type="ECO:0000256" key="2">
    <source>
        <dbReference type="SAM" id="MobiDB-lite"/>
    </source>
</evidence>
<feature type="non-terminal residue" evidence="3">
    <location>
        <position position="1"/>
    </location>
</feature>
<dbReference type="EMBL" id="CAJNNV010008490">
    <property type="protein sequence ID" value="CAE8596293.1"/>
    <property type="molecule type" value="Genomic_DNA"/>
</dbReference>
<keyword evidence="4" id="KW-1185">Reference proteome</keyword>
<accession>A0A813E7R0</accession>
<evidence type="ECO:0000313" key="3">
    <source>
        <dbReference type="EMBL" id="CAE8596293.1"/>
    </source>
</evidence>
<proteinExistence type="predicted"/>
<gene>
    <name evidence="3" type="ORF">PGLA1383_LOCUS14759</name>
</gene>
<keyword evidence="1" id="KW-0175">Coiled coil</keyword>
<sequence>DNNAMFSDILSAAVGSLLQDSPELQAQSDPRCWSDPPLESTTREGRANGGQGLWGSVSEFGAFSLPEPGVRDGKEVFKQEITRQRDEIEELRSRLRQAEQQLHRGGSQAVTF</sequence>
<feature type="region of interest" description="Disordered" evidence="2">
    <location>
        <begin position="20"/>
        <end position="53"/>
    </location>
</feature>
<comment type="caution">
    <text evidence="3">The sequence shown here is derived from an EMBL/GenBank/DDBJ whole genome shotgun (WGS) entry which is preliminary data.</text>
</comment>
<evidence type="ECO:0000256" key="1">
    <source>
        <dbReference type="SAM" id="Coils"/>
    </source>
</evidence>
<feature type="coiled-coil region" evidence="1">
    <location>
        <begin position="74"/>
        <end position="108"/>
    </location>
</feature>
<dbReference type="AlphaFoldDB" id="A0A813E7R0"/>